<protein>
    <submittedName>
        <fullName evidence="1">Uncharacterized protein</fullName>
    </submittedName>
</protein>
<evidence type="ECO:0000313" key="1">
    <source>
        <dbReference type="EMBL" id="RAH75089.1"/>
    </source>
</evidence>
<evidence type="ECO:0000313" key="2">
    <source>
        <dbReference type="Proteomes" id="UP000249661"/>
    </source>
</evidence>
<accession>A0ACD1HNA3</accession>
<organism evidence="1 2">
    <name type="scientific">Aspergillus aculeatinus CBS 121060</name>
    <dbReference type="NCBI Taxonomy" id="1448322"/>
    <lineage>
        <taxon>Eukaryota</taxon>
        <taxon>Fungi</taxon>
        <taxon>Dikarya</taxon>
        <taxon>Ascomycota</taxon>
        <taxon>Pezizomycotina</taxon>
        <taxon>Eurotiomycetes</taxon>
        <taxon>Eurotiomycetidae</taxon>
        <taxon>Eurotiales</taxon>
        <taxon>Aspergillaceae</taxon>
        <taxon>Aspergillus</taxon>
        <taxon>Aspergillus subgen. Circumdati</taxon>
    </lineage>
</organism>
<gene>
    <name evidence="1" type="ORF">BO66DRAFT_425407</name>
</gene>
<proteinExistence type="predicted"/>
<keyword evidence="2" id="KW-1185">Reference proteome</keyword>
<sequence>MPQNFFVRVLSAAVVGLALGATPAQCGETDDLFLELDVNQVANGTAGSWIRAPWGKSNCSKDARGYRLATPELFAQVAARYNGTSTADEHAELVELIGSVLTEDLATLAARETYSTSCSGNYLALRSDCDTVLTFMSEAQSYTGNMRQLSSSGDCFFRVGPPGSAPGVTWYQAHAVGKLIFNDCQRTKPCCSNYYVSGYSPKNSGHKKLCLSSKSTGCS</sequence>
<dbReference type="EMBL" id="KZ824934">
    <property type="protein sequence ID" value="RAH75089.1"/>
    <property type="molecule type" value="Genomic_DNA"/>
</dbReference>
<reference evidence="1" key="1">
    <citation type="submission" date="2018-02" db="EMBL/GenBank/DDBJ databases">
        <title>The genomes of Aspergillus section Nigri reveals drivers in fungal speciation.</title>
        <authorList>
            <consortium name="DOE Joint Genome Institute"/>
            <person name="Vesth T.C."/>
            <person name="Nybo J."/>
            <person name="Theobald S."/>
            <person name="Brandl J."/>
            <person name="Frisvad J.C."/>
            <person name="Nielsen K.F."/>
            <person name="Lyhne E.K."/>
            <person name="Kogle M.E."/>
            <person name="Kuo A."/>
            <person name="Riley R."/>
            <person name="Clum A."/>
            <person name="Nolan M."/>
            <person name="Lipzen A."/>
            <person name="Salamov A."/>
            <person name="Henrissat B."/>
            <person name="Wiebenga A."/>
            <person name="De vries R.P."/>
            <person name="Grigoriev I.V."/>
            <person name="Mortensen U.H."/>
            <person name="Andersen M.R."/>
            <person name="Baker S.E."/>
        </authorList>
    </citation>
    <scope>NUCLEOTIDE SEQUENCE</scope>
    <source>
        <strain evidence="1">CBS 121060</strain>
    </source>
</reference>
<dbReference type="Proteomes" id="UP000249661">
    <property type="component" value="Unassembled WGS sequence"/>
</dbReference>
<name>A0ACD1HNA3_9EURO</name>